<evidence type="ECO:0000256" key="2">
    <source>
        <dbReference type="ARBA" id="ARBA00023125"/>
    </source>
</evidence>
<dbReference type="InterPro" id="IPR028978">
    <property type="entry name" value="Chorismate_lyase_/UTRA_dom_sf"/>
</dbReference>
<dbReference type="SMART" id="SM00345">
    <property type="entry name" value="HTH_GNTR"/>
    <property type="match status" value="1"/>
</dbReference>
<sequence>MARTPVWKTIASALDAEIAAGHYRPGDRLPTEAALSARFDVNRHTVRRALADLVERGMVHTRRGSGAFVTARSTDYPLSRRPRFHRSITDAGRAPSRRVLSLESRAADAREAEALQIPTGAPVHIYEALSFIDDVPTAISRSVFPAGRLPGLLDRLAEQPSITHALAGEGVSDYTRASTRITAKLATATQALLLAIREGDPILRSIAINVAPDGTPVEYGHAWFAGDRLTLTLHGDDA</sequence>
<evidence type="ECO:0000259" key="4">
    <source>
        <dbReference type="PROSITE" id="PS50949"/>
    </source>
</evidence>
<dbReference type="InterPro" id="IPR011663">
    <property type="entry name" value="UTRA"/>
</dbReference>
<evidence type="ECO:0000313" key="6">
    <source>
        <dbReference type="Proteomes" id="UP000199382"/>
    </source>
</evidence>
<organism evidence="5 6">
    <name type="scientific">Aliiruegeria lutimaris</name>
    <dbReference type="NCBI Taxonomy" id="571298"/>
    <lineage>
        <taxon>Bacteria</taxon>
        <taxon>Pseudomonadati</taxon>
        <taxon>Pseudomonadota</taxon>
        <taxon>Alphaproteobacteria</taxon>
        <taxon>Rhodobacterales</taxon>
        <taxon>Roseobacteraceae</taxon>
        <taxon>Aliiruegeria</taxon>
    </lineage>
</organism>
<dbReference type="InterPro" id="IPR036390">
    <property type="entry name" value="WH_DNA-bd_sf"/>
</dbReference>
<dbReference type="SUPFAM" id="SSF64288">
    <property type="entry name" value="Chorismate lyase-like"/>
    <property type="match status" value="1"/>
</dbReference>
<dbReference type="GO" id="GO:0045892">
    <property type="term" value="P:negative regulation of DNA-templated transcription"/>
    <property type="evidence" value="ECO:0007669"/>
    <property type="project" value="TreeGrafter"/>
</dbReference>
<accession>A0A1G9BXH1</accession>
<dbReference type="EMBL" id="FNEK01000041">
    <property type="protein sequence ID" value="SDK44090.1"/>
    <property type="molecule type" value="Genomic_DNA"/>
</dbReference>
<dbReference type="Gene3D" id="1.10.10.10">
    <property type="entry name" value="Winged helix-like DNA-binding domain superfamily/Winged helix DNA-binding domain"/>
    <property type="match status" value="1"/>
</dbReference>
<dbReference type="InterPro" id="IPR050679">
    <property type="entry name" value="Bact_HTH_transcr_reg"/>
</dbReference>
<dbReference type="Pfam" id="PF07702">
    <property type="entry name" value="UTRA"/>
    <property type="match status" value="1"/>
</dbReference>
<dbReference type="RefSeq" id="WP_093159479.1">
    <property type="nucleotide sequence ID" value="NZ_FNEK01000041.1"/>
</dbReference>
<dbReference type="PANTHER" id="PTHR44846">
    <property type="entry name" value="MANNOSYL-D-GLYCERATE TRANSPORT/METABOLISM SYSTEM REPRESSOR MNGR-RELATED"/>
    <property type="match status" value="1"/>
</dbReference>
<dbReference type="PROSITE" id="PS50949">
    <property type="entry name" value="HTH_GNTR"/>
    <property type="match status" value="1"/>
</dbReference>
<feature type="domain" description="HTH gntR-type" evidence="4">
    <location>
        <begin position="4"/>
        <end position="72"/>
    </location>
</feature>
<dbReference type="GO" id="GO:0003700">
    <property type="term" value="F:DNA-binding transcription factor activity"/>
    <property type="evidence" value="ECO:0007669"/>
    <property type="project" value="InterPro"/>
</dbReference>
<evidence type="ECO:0000256" key="3">
    <source>
        <dbReference type="ARBA" id="ARBA00023163"/>
    </source>
</evidence>
<evidence type="ECO:0000256" key="1">
    <source>
        <dbReference type="ARBA" id="ARBA00023015"/>
    </source>
</evidence>
<dbReference type="InterPro" id="IPR012702">
    <property type="entry name" value="CP_lyase_PhnF"/>
</dbReference>
<dbReference type="CDD" id="cd07377">
    <property type="entry name" value="WHTH_GntR"/>
    <property type="match status" value="1"/>
</dbReference>
<keyword evidence="2" id="KW-0238">DNA-binding</keyword>
<protein>
    <submittedName>
        <fullName evidence="5">Transcriptional regulator, GntR family</fullName>
    </submittedName>
</protein>
<dbReference type="SMART" id="SM00866">
    <property type="entry name" value="UTRA"/>
    <property type="match status" value="1"/>
</dbReference>
<dbReference type="PRINTS" id="PR00035">
    <property type="entry name" value="HTHGNTR"/>
</dbReference>
<dbReference type="Gene3D" id="3.40.1410.10">
    <property type="entry name" value="Chorismate lyase-like"/>
    <property type="match status" value="1"/>
</dbReference>
<dbReference type="STRING" id="571298.SAMN04488026_104115"/>
<name>A0A1G9BXH1_9RHOB</name>
<dbReference type="SUPFAM" id="SSF46785">
    <property type="entry name" value="Winged helix' DNA-binding domain"/>
    <property type="match status" value="1"/>
</dbReference>
<dbReference type="OrthoDB" id="9800645at2"/>
<keyword evidence="6" id="KW-1185">Reference proteome</keyword>
<keyword evidence="1" id="KW-0805">Transcription regulation</keyword>
<gene>
    <name evidence="5" type="ORF">SAMN04488026_104115</name>
</gene>
<dbReference type="GO" id="GO:0003677">
    <property type="term" value="F:DNA binding"/>
    <property type="evidence" value="ECO:0007669"/>
    <property type="project" value="UniProtKB-KW"/>
</dbReference>
<dbReference type="Proteomes" id="UP000199382">
    <property type="component" value="Unassembled WGS sequence"/>
</dbReference>
<evidence type="ECO:0000313" key="5">
    <source>
        <dbReference type="EMBL" id="SDK44090.1"/>
    </source>
</evidence>
<dbReference type="AlphaFoldDB" id="A0A1G9BXH1"/>
<keyword evidence="3" id="KW-0804">Transcription</keyword>
<proteinExistence type="predicted"/>
<dbReference type="PANTHER" id="PTHR44846:SF1">
    <property type="entry name" value="MANNOSYL-D-GLYCERATE TRANSPORT_METABOLISM SYSTEM REPRESSOR MNGR-RELATED"/>
    <property type="match status" value="1"/>
</dbReference>
<dbReference type="NCBIfam" id="TIGR02325">
    <property type="entry name" value="C_P_lyase_phnF"/>
    <property type="match status" value="1"/>
</dbReference>
<dbReference type="Pfam" id="PF00392">
    <property type="entry name" value="GntR"/>
    <property type="match status" value="1"/>
</dbReference>
<dbReference type="InterPro" id="IPR036388">
    <property type="entry name" value="WH-like_DNA-bd_sf"/>
</dbReference>
<dbReference type="InterPro" id="IPR000524">
    <property type="entry name" value="Tscrpt_reg_HTH_GntR"/>
</dbReference>
<reference evidence="5 6" key="1">
    <citation type="submission" date="2016-10" db="EMBL/GenBank/DDBJ databases">
        <authorList>
            <person name="de Groot N.N."/>
        </authorList>
    </citation>
    <scope>NUCLEOTIDE SEQUENCE [LARGE SCALE GENOMIC DNA]</scope>
    <source>
        <strain evidence="5 6">DSM 25294</strain>
    </source>
</reference>